<dbReference type="SUPFAM" id="SSF52172">
    <property type="entry name" value="CheY-like"/>
    <property type="match status" value="1"/>
</dbReference>
<dbReference type="PANTHER" id="PTHR46663">
    <property type="entry name" value="DIGUANYLATE CYCLASE DGCT-RELATED"/>
    <property type="match status" value="1"/>
</dbReference>
<keyword evidence="2" id="KW-0597">Phosphoprotein</keyword>
<proteinExistence type="predicted"/>
<dbReference type="OrthoDB" id="5623169at2"/>
<evidence type="ECO:0000313" key="7">
    <source>
        <dbReference type="EMBL" id="EXJ13627.1"/>
    </source>
</evidence>
<dbReference type="InterPro" id="IPR029787">
    <property type="entry name" value="Nucleotide_cyclase"/>
</dbReference>
<evidence type="ECO:0000256" key="1">
    <source>
        <dbReference type="ARBA" id="ARBA00001946"/>
    </source>
</evidence>
<dbReference type="Proteomes" id="UP000019460">
    <property type="component" value="Unassembled WGS sequence"/>
</dbReference>
<dbReference type="PATRIC" id="fig|1249627.3.peg.3595"/>
<dbReference type="InterPro" id="IPR000160">
    <property type="entry name" value="GGDEF_dom"/>
</dbReference>
<dbReference type="SMART" id="SM00267">
    <property type="entry name" value="GGDEF"/>
    <property type="match status" value="1"/>
</dbReference>
<evidence type="ECO:0000256" key="2">
    <source>
        <dbReference type="PROSITE-ProRule" id="PRU00169"/>
    </source>
</evidence>
<dbReference type="SMART" id="SM00448">
    <property type="entry name" value="REC"/>
    <property type="match status" value="1"/>
</dbReference>
<feature type="coiled-coil region" evidence="3">
    <location>
        <begin position="132"/>
        <end position="181"/>
    </location>
</feature>
<dbReference type="InterPro" id="IPR013655">
    <property type="entry name" value="PAS_fold_3"/>
</dbReference>
<evidence type="ECO:0000259" key="5">
    <source>
        <dbReference type="PROSITE" id="PS50113"/>
    </source>
</evidence>
<dbReference type="FunFam" id="3.30.70.270:FF:000001">
    <property type="entry name" value="Diguanylate cyclase domain protein"/>
    <property type="match status" value="1"/>
</dbReference>
<dbReference type="EMBL" id="AONC01000062">
    <property type="protein sequence ID" value="EXJ13627.1"/>
    <property type="molecule type" value="Genomic_DNA"/>
</dbReference>
<comment type="caution">
    <text evidence="7">The sequence shown here is derived from an EMBL/GenBank/DDBJ whole genome shotgun (WGS) entry which is preliminary data.</text>
</comment>
<dbReference type="InterPro" id="IPR011006">
    <property type="entry name" value="CheY-like_superfamily"/>
</dbReference>
<evidence type="ECO:0000259" key="4">
    <source>
        <dbReference type="PROSITE" id="PS50110"/>
    </source>
</evidence>
<reference evidence="7 8" key="1">
    <citation type="submission" date="2012-11" db="EMBL/GenBank/DDBJ databases">
        <title>Genome assembly of Thiorhodococcus sp. AK35.</title>
        <authorList>
            <person name="Nupur N."/>
            <person name="Khatri I."/>
            <person name="Subramanian S."/>
            <person name="Pinnaka A."/>
        </authorList>
    </citation>
    <scope>NUCLEOTIDE SEQUENCE [LARGE SCALE GENOMIC DNA]</scope>
    <source>
        <strain evidence="7 8">AK35</strain>
    </source>
</reference>
<accession>W9VC61</accession>
<dbReference type="GO" id="GO:0003824">
    <property type="term" value="F:catalytic activity"/>
    <property type="evidence" value="ECO:0007669"/>
    <property type="project" value="UniProtKB-ARBA"/>
</dbReference>
<dbReference type="STRING" id="1249627.D779_3519"/>
<protein>
    <submittedName>
        <fullName evidence="7">Diguanylate cyclase</fullName>
    </submittedName>
</protein>
<keyword evidence="3" id="KW-0175">Coiled coil</keyword>
<dbReference type="InterPro" id="IPR001789">
    <property type="entry name" value="Sig_transdc_resp-reg_receiver"/>
</dbReference>
<dbReference type="Gene3D" id="3.30.70.270">
    <property type="match status" value="1"/>
</dbReference>
<feature type="domain" description="PAC" evidence="5">
    <location>
        <begin position="253"/>
        <end position="306"/>
    </location>
</feature>
<dbReference type="PROSITE" id="PS50113">
    <property type="entry name" value="PAC"/>
    <property type="match status" value="1"/>
</dbReference>
<feature type="domain" description="GGDEF" evidence="6">
    <location>
        <begin position="338"/>
        <end position="472"/>
    </location>
</feature>
<feature type="modified residue" description="4-aspartylphosphate" evidence="2">
    <location>
        <position position="63"/>
    </location>
</feature>
<evidence type="ECO:0000313" key="8">
    <source>
        <dbReference type="Proteomes" id="UP000019460"/>
    </source>
</evidence>
<dbReference type="AlphaFoldDB" id="W9VC61"/>
<keyword evidence="8" id="KW-1185">Reference proteome</keyword>
<comment type="cofactor">
    <cofactor evidence="1">
        <name>Mg(2+)</name>
        <dbReference type="ChEBI" id="CHEBI:18420"/>
    </cofactor>
</comment>
<dbReference type="InterPro" id="IPR035965">
    <property type="entry name" value="PAS-like_dom_sf"/>
</dbReference>
<gene>
    <name evidence="7" type="ORF">D779_3519</name>
</gene>
<dbReference type="PANTHER" id="PTHR46663:SF4">
    <property type="entry name" value="DIGUANYLATE CYCLASE DGCT-RELATED"/>
    <property type="match status" value="1"/>
</dbReference>
<dbReference type="Pfam" id="PF08447">
    <property type="entry name" value="PAS_3"/>
    <property type="match status" value="1"/>
</dbReference>
<dbReference type="Gene3D" id="3.40.50.2300">
    <property type="match status" value="1"/>
</dbReference>
<dbReference type="InterPro" id="IPR000700">
    <property type="entry name" value="PAS-assoc_C"/>
</dbReference>
<dbReference type="RefSeq" id="WP_043756582.1">
    <property type="nucleotide sequence ID" value="NZ_AONC01000062.1"/>
</dbReference>
<dbReference type="Gene3D" id="3.30.450.20">
    <property type="entry name" value="PAS domain"/>
    <property type="match status" value="1"/>
</dbReference>
<feature type="domain" description="Response regulatory" evidence="4">
    <location>
        <begin position="15"/>
        <end position="130"/>
    </location>
</feature>
<dbReference type="InterPro" id="IPR043128">
    <property type="entry name" value="Rev_trsase/Diguanyl_cyclase"/>
</dbReference>
<dbReference type="CDD" id="cd01949">
    <property type="entry name" value="GGDEF"/>
    <property type="match status" value="1"/>
</dbReference>
<organism evidence="7 8">
    <name type="scientific">Imhoffiella purpurea</name>
    <dbReference type="NCBI Taxonomy" id="1249627"/>
    <lineage>
        <taxon>Bacteria</taxon>
        <taxon>Pseudomonadati</taxon>
        <taxon>Pseudomonadota</taxon>
        <taxon>Gammaproteobacteria</taxon>
        <taxon>Chromatiales</taxon>
        <taxon>Chromatiaceae</taxon>
        <taxon>Imhoffiella</taxon>
    </lineage>
</organism>
<dbReference type="PROSITE" id="PS50887">
    <property type="entry name" value="GGDEF"/>
    <property type="match status" value="1"/>
</dbReference>
<dbReference type="SUPFAM" id="SSF55785">
    <property type="entry name" value="PYP-like sensor domain (PAS domain)"/>
    <property type="match status" value="1"/>
</dbReference>
<dbReference type="NCBIfam" id="TIGR00254">
    <property type="entry name" value="GGDEF"/>
    <property type="match status" value="1"/>
</dbReference>
<evidence type="ECO:0000256" key="3">
    <source>
        <dbReference type="SAM" id="Coils"/>
    </source>
</evidence>
<dbReference type="InterPro" id="IPR052163">
    <property type="entry name" value="DGC-Regulatory_Protein"/>
</dbReference>
<sequence length="474" mass="53742">MGTKVTTEQHDGMPDLLLVDDDTGSLLVMNKALEGDCATRFANCGADAIELIARHPPDLILLDMVMPDMDGIQVLRHLKGDETTRHIPVLFVTARSDAATETQALRAGADDFISKPINPDVLRVRVASHLERSQLRRAIEHQRDRLEAEVQERTLHLEAARAQLEEQMAIRTTELRESNQQLELALAAAHLGIWEYEAPTGRLSWSERQTIMFGLRNTQHCRMLRDLRPIVHPEDRRDCLRALHRSLRDGVTFDQVYRVIWPDDSEHWLHSMGRPTLRTKSEARKRLIGTTRDITALMEHQNQLERMAHYDALTSLPNRVLLSARLQQAMANARRRERCLGVIYLDLDGFKSINDTHGHTLGDELLITVSGRMRRTLREVDTLARLGGDEFAAILVDLCDRDACGPLVERLLAAAAEPVELDGRRLQVTASLGITFYPQATEVDGDQLLRQADQAMYRAKQSGKNRYQVFENTL</sequence>
<dbReference type="Pfam" id="PF00990">
    <property type="entry name" value="GGDEF"/>
    <property type="match status" value="1"/>
</dbReference>
<dbReference type="eggNOG" id="COG5001">
    <property type="taxonomic scope" value="Bacteria"/>
</dbReference>
<dbReference type="PROSITE" id="PS50110">
    <property type="entry name" value="RESPONSE_REGULATORY"/>
    <property type="match status" value="1"/>
</dbReference>
<dbReference type="SUPFAM" id="SSF55073">
    <property type="entry name" value="Nucleotide cyclase"/>
    <property type="match status" value="1"/>
</dbReference>
<dbReference type="Pfam" id="PF00072">
    <property type="entry name" value="Response_reg"/>
    <property type="match status" value="1"/>
</dbReference>
<name>W9VC61_9GAMM</name>
<evidence type="ECO:0000259" key="6">
    <source>
        <dbReference type="PROSITE" id="PS50887"/>
    </source>
</evidence>
<dbReference type="eggNOG" id="COG3706">
    <property type="taxonomic scope" value="Bacteria"/>
</dbReference>
<dbReference type="GO" id="GO:0000160">
    <property type="term" value="P:phosphorelay signal transduction system"/>
    <property type="evidence" value="ECO:0007669"/>
    <property type="project" value="InterPro"/>
</dbReference>